<dbReference type="Proteomes" id="UP000315252">
    <property type="component" value="Unassembled WGS sequence"/>
</dbReference>
<dbReference type="RefSeq" id="WP_142896517.1">
    <property type="nucleotide sequence ID" value="NZ_ML660054.1"/>
</dbReference>
<protein>
    <submittedName>
        <fullName evidence="1">Uncharacterized protein</fullName>
    </submittedName>
</protein>
<name>A0A545TUA9_9PROT</name>
<dbReference type="OrthoDB" id="3541940at2"/>
<proteinExistence type="predicted"/>
<evidence type="ECO:0000313" key="2">
    <source>
        <dbReference type="Proteomes" id="UP000315252"/>
    </source>
</evidence>
<accession>A0A545TUA9</accession>
<gene>
    <name evidence="1" type="ORF">FKG95_11685</name>
</gene>
<organism evidence="1 2">
    <name type="scientific">Denitrobaculum tricleocarpae</name>
    <dbReference type="NCBI Taxonomy" id="2591009"/>
    <lineage>
        <taxon>Bacteria</taxon>
        <taxon>Pseudomonadati</taxon>
        <taxon>Pseudomonadota</taxon>
        <taxon>Alphaproteobacteria</taxon>
        <taxon>Rhodospirillales</taxon>
        <taxon>Rhodospirillaceae</taxon>
        <taxon>Denitrobaculum</taxon>
    </lineage>
</organism>
<evidence type="ECO:0000313" key="1">
    <source>
        <dbReference type="EMBL" id="TQV80803.1"/>
    </source>
</evidence>
<sequence length="141" mass="14144">MVTRIPNAAALARCNAQVDRLDAGTGPGYIELRSGTQPAFGDAPATGMVLVTIPLQTPAFGDAVDQSPGARATLNGVPSANASAAGTAGWFRAYDGDANPVQDGAISVAGGGGEMEIDNLAISANALVTITSWNVDELESA</sequence>
<dbReference type="AlphaFoldDB" id="A0A545TUA9"/>
<dbReference type="EMBL" id="VHSH01000003">
    <property type="protein sequence ID" value="TQV80803.1"/>
    <property type="molecule type" value="Genomic_DNA"/>
</dbReference>
<comment type="caution">
    <text evidence="1">The sequence shown here is derived from an EMBL/GenBank/DDBJ whole genome shotgun (WGS) entry which is preliminary data.</text>
</comment>
<reference evidence="1 2" key="1">
    <citation type="submission" date="2019-06" db="EMBL/GenBank/DDBJ databases">
        <title>Whole genome sequence for Rhodospirillaceae sp. R148.</title>
        <authorList>
            <person name="Wang G."/>
        </authorList>
    </citation>
    <scope>NUCLEOTIDE SEQUENCE [LARGE SCALE GENOMIC DNA]</scope>
    <source>
        <strain evidence="1 2">R148</strain>
    </source>
</reference>
<keyword evidence="2" id="KW-1185">Reference proteome</keyword>